<dbReference type="Pfam" id="PF12796">
    <property type="entry name" value="Ank_2"/>
    <property type="match status" value="1"/>
</dbReference>
<dbReference type="InterPro" id="IPR036770">
    <property type="entry name" value="Ankyrin_rpt-contain_sf"/>
</dbReference>
<dbReference type="AlphaFoldDB" id="A0A382AMW4"/>
<dbReference type="SMART" id="SM00248">
    <property type="entry name" value="ANK"/>
    <property type="match status" value="2"/>
</dbReference>
<gene>
    <name evidence="3" type="ORF">METZ01_LOCUS155475</name>
</gene>
<dbReference type="SUPFAM" id="SSF48403">
    <property type="entry name" value="Ankyrin repeat"/>
    <property type="match status" value="1"/>
</dbReference>
<sequence>MIAFTVVGCARETAPEPPNAEALVAESVIVKPVAEIIPPELPPPPAISIWDAARAGDLEAVRGHIDSRENLDEPDAVDPLKPTPLHCAVASGHKAVAELLLARGVDINAKRADGLTALDIVLKADPESSDEDRAHRKGIAGVLVRNGATAAKHK</sequence>
<evidence type="ECO:0000256" key="1">
    <source>
        <dbReference type="ARBA" id="ARBA00022737"/>
    </source>
</evidence>
<dbReference type="PROSITE" id="PS50088">
    <property type="entry name" value="ANK_REPEAT"/>
    <property type="match status" value="1"/>
</dbReference>
<organism evidence="3">
    <name type="scientific">marine metagenome</name>
    <dbReference type="NCBI Taxonomy" id="408172"/>
    <lineage>
        <taxon>unclassified sequences</taxon>
        <taxon>metagenomes</taxon>
        <taxon>ecological metagenomes</taxon>
    </lineage>
</organism>
<dbReference type="Gene3D" id="1.25.40.20">
    <property type="entry name" value="Ankyrin repeat-containing domain"/>
    <property type="match status" value="1"/>
</dbReference>
<dbReference type="PANTHER" id="PTHR24171">
    <property type="entry name" value="ANKYRIN REPEAT DOMAIN-CONTAINING PROTEIN 39-RELATED"/>
    <property type="match status" value="1"/>
</dbReference>
<keyword evidence="2" id="KW-0040">ANK repeat</keyword>
<proteinExistence type="predicted"/>
<accession>A0A382AMW4</accession>
<evidence type="ECO:0000313" key="3">
    <source>
        <dbReference type="EMBL" id="SVB02621.1"/>
    </source>
</evidence>
<reference evidence="3" key="1">
    <citation type="submission" date="2018-05" db="EMBL/GenBank/DDBJ databases">
        <authorList>
            <person name="Lanie J.A."/>
            <person name="Ng W.-L."/>
            <person name="Kazmierczak K.M."/>
            <person name="Andrzejewski T.M."/>
            <person name="Davidsen T.M."/>
            <person name="Wayne K.J."/>
            <person name="Tettelin H."/>
            <person name="Glass J.I."/>
            <person name="Rusch D."/>
            <person name="Podicherti R."/>
            <person name="Tsui H.-C.T."/>
            <person name="Winkler M.E."/>
        </authorList>
    </citation>
    <scope>NUCLEOTIDE SEQUENCE</scope>
</reference>
<protein>
    <submittedName>
        <fullName evidence="3">Uncharacterized protein</fullName>
    </submittedName>
</protein>
<evidence type="ECO:0000256" key="2">
    <source>
        <dbReference type="ARBA" id="ARBA00023043"/>
    </source>
</evidence>
<dbReference type="PROSITE" id="PS50297">
    <property type="entry name" value="ANK_REP_REGION"/>
    <property type="match status" value="1"/>
</dbReference>
<name>A0A382AMW4_9ZZZZ</name>
<keyword evidence="1" id="KW-0677">Repeat</keyword>
<dbReference type="EMBL" id="UINC01025989">
    <property type="protein sequence ID" value="SVB02621.1"/>
    <property type="molecule type" value="Genomic_DNA"/>
</dbReference>
<dbReference type="InterPro" id="IPR002110">
    <property type="entry name" value="Ankyrin_rpt"/>
</dbReference>